<proteinExistence type="predicted"/>
<comment type="caution">
    <text evidence="2">The sequence shown here is derived from an EMBL/GenBank/DDBJ whole genome shotgun (WGS) entry which is preliminary data.</text>
</comment>
<keyword evidence="3" id="KW-1185">Reference proteome</keyword>
<feature type="region of interest" description="Disordered" evidence="1">
    <location>
        <begin position="357"/>
        <end position="432"/>
    </location>
</feature>
<feature type="region of interest" description="Disordered" evidence="1">
    <location>
        <begin position="101"/>
        <end position="123"/>
    </location>
</feature>
<sequence length="432" mass="46543">MSSSTHPSSSSSAAPSDDPILGFLRSLRTMINSDNALETATAELNKKKTALRHQPARLMQERPKLQEMENNIKQSERSFAAQEKQCAQLLRSLLQSACGMRRPRSSTGAAGVDEAQADSHGDHKPSVNYFDLLELMERIGEVEAESSRIASIHNNSIAALKGVSALRDILAHAADLSKEAFPPEYFLGASMARDPLARNQNPPMLALEHETMGRRLAKTHLGLLFAAARRDTKSPSMGGHFQFIPSAAGPFSNRPDEAAAPLNPAVSNLAVTPFDTPTHPEDQAEMARRIDALGADLLEVAQTVMETQDVVEHQGKTLNEAESLVQLSLLTGLQMRDQVREAIQTFADLSLDTSRATGSAQRQGQATASGFVAADDDSDDDDDSDKVMFSTPVLPSDPPGTGHRAGSIQPQSSASPSNARGTTPYRVKQEPM</sequence>
<accession>A0AAN6GQC5</accession>
<dbReference type="Proteomes" id="UP001176517">
    <property type="component" value="Unassembled WGS sequence"/>
</dbReference>
<reference evidence="2" key="1">
    <citation type="journal article" date="2023" name="PhytoFront">
        <title>Draft Genome Resources of Seven Strains of Tilletia horrida, Causal Agent of Kernel Smut of Rice.</title>
        <authorList>
            <person name="Khanal S."/>
            <person name="Antony Babu S."/>
            <person name="Zhou X.G."/>
        </authorList>
    </citation>
    <scope>NUCLEOTIDE SEQUENCE</scope>
    <source>
        <strain evidence="2">TX6</strain>
    </source>
</reference>
<dbReference type="EMBL" id="JAPDMZ010000113">
    <property type="protein sequence ID" value="KAK0549401.1"/>
    <property type="molecule type" value="Genomic_DNA"/>
</dbReference>
<organism evidence="2 3">
    <name type="scientific">Tilletia horrida</name>
    <dbReference type="NCBI Taxonomy" id="155126"/>
    <lineage>
        <taxon>Eukaryota</taxon>
        <taxon>Fungi</taxon>
        <taxon>Dikarya</taxon>
        <taxon>Basidiomycota</taxon>
        <taxon>Ustilaginomycotina</taxon>
        <taxon>Exobasidiomycetes</taxon>
        <taxon>Tilletiales</taxon>
        <taxon>Tilletiaceae</taxon>
        <taxon>Tilletia</taxon>
    </lineage>
</organism>
<name>A0AAN6GQC5_9BASI</name>
<feature type="compositionally biased region" description="Polar residues" evidence="1">
    <location>
        <begin position="408"/>
        <end position="421"/>
    </location>
</feature>
<evidence type="ECO:0000313" key="2">
    <source>
        <dbReference type="EMBL" id="KAK0549401.1"/>
    </source>
</evidence>
<feature type="compositionally biased region" description="Polar residues" evidence="1">
    <location>
        <begin position="357"/>
        <end position="368"/>
    </location>
</feature>
<dbReference type="AlphaFoldDB" id="A0AAN6GQC5"/>
<protein>
    <submittedName>
        <fullName evidence="2">Uncharacterized protein</fullName>
    </submittedName>
</protein>
<evidence type="ECO:0000313" key="3">
    <source>
        <dbReference type="Proteomes" id="UP001176517"/>
    </source>
</evidence>
<feature type="compositionally biased region" description="Acidic residues" evidence="1">
    <location>
        <begin position="374"/>
        <end position="384"/>
    </location>
</feature>
<gene>
    <name evidence="2" type="ORF">OC846_004088</name>
</gene>
<evidence type="ECO:0000256" key="1">
    <source>
        <dbReference type="SAM" id="MobiDB-lite"/>
    </source>
</evidence>